<dbReference type="GO" id="GO:0005975">
    <property type="term" value="P:carbohydrate metabolic process"/>
    <property type="evidence" value="ECO:0007669"/>
    <property type="project" value="InterPro"/>
</dbReference>
<dbReference type="InterPro" id="IPR012341">
    <property type="entry name" value="6hp_glycosidase-like_sf"/>
</dbReference>
<dbReference type="STRING" id="157733.AB986_08285"/>
<evidence type="ECO:0000313" key="1">
    <source>
        <dbReference type="EMBL" id="KMM39211.1"/>
    </source>
</evidence>
<dbReference type="PANTHER" id="PTHR31047:SF0">
    <property type="entry name" value="MEIOTICALLY UP-REGULATED GENE 157 PROTEIN"/>
    <property type="match status" value="1"/>
</dbReference>
<accession>A0A0J6CSD8</accession>
<dbReference type="Pfam" id="PF06824">
    <property type="entry name" value="Glyco_hydro_125"/>
    <property type="match status" value="1"/>
</dbReference>
<reference evidence="1" key="1">
    <citation type="submission" date="2015-06" db="EMBL/GenBank/DDBJ databases">
        <authorList>
            <person name="Liu B."/>
            <person name="Wang J."/>
            <person name="Zhu Y."/>
            <person name="Liu G."/>
            <person name="Chen Q."/>
            <person name="Zheng C."/>
            <person name="Che J."/>
            <person name="Ge C."/>
            <person name="Shi H."/>
            <person name="Pan Z."/>
            <person name="Liu X."/>
        </authorList>
    </citation>
    <scope>NUCLEOTIDE SEQUENCE [LARGE SCALE GENOMIC DNA]</scope>
    <source>
        <strain evidence="1">DSM 16346</strain>
    </source>
</reference>
<gene>
    <name evidence="1" type="ORF">AB986_08285</name>
</gene>
<comment type="caution">
    <text evidence="1">The sequence shown here is derived from an EMBL/GenBank/DDBJ whole genome shotgun (WGS) entry which is preliminary data.</text>
</comment>
<proteinExistence type="predicted"/>
<keyword evidence="2" id="KW-1185">Reference proteome</keyword>
<dbReference type="Gene3D" id="1.50.10.10">
    <property type="match status" value="1"/>
</dbReference>
<dbReference type="RefSeq" id="WP_048310381.1">
    <property type="nucleotide sequence ID" value="NZ_CP119526.1"/>
</dbReference>
<dbReference type="PANTHER" id="PTHR31047">
    <property type="entry name" value="MEIOTICALLY UP-REGULATED GENE 157 PROTEIN"/>
    <property type="match status" value="1"/>
</dbReference>
<dbReference type="InterPro" id="IPR008313">
    <property type="entry name" value="GH125"/>
</dbReference>
<dbReference type="EMBL" id="LELK01000001">
    <property type="protein sequence ID" value="KMM39211.1"/>
    <property type="molecule type" value="Genomic_DNA"/>
</dbReference>
<organism evidence="1 2">
    <name type="scientific">Guptibacillus hwajinpoensis</name>
    <dbReference type="NCBI Taxonomy" id="208199"/>
    <lineage>
        <taxon>Bacteria</taxon>
        <taxon>Bacillati</taxon>
        <taxon>Bacillota</taxon>
        <taxon>Bacilli</taxon>
        <taxon>Bacillales</taxon>
        <taxon>Guptibacillaceae</taxon>
        <taxon>Guptibacillus</taxon>
    </lineage>
</organism>
<protein>
    <recommendedName>
        <fullName evidence="3">Metal-independent alpha-mannosidase</fullName>
    </recommendedName>
</protein>
<evidence type="ECO:0008006" key="3">
    <source>
        <dbReference type="Google" id="ProtNLM"/>
    </source>
</evidence>
<dbReference type="PATRIC" id="fig|157733.3.peg.3936"/>
<dbReference type="AlphaFoldDB" id="A0A0J6CSD8"/>
<name>A0A0J6CSD8_9BACL</name>
<evidence type="ECO:0000313" key="2">
    <source>
        <dbReference type="Proteomes" id="UP000035996"/>
    </source>
</evidence>
<dbReference type="SMART" id="SM01149">
    <property type="entry name" value="DUF1237"/>
    <property type="match status" value="1"/>
</dbReference>
<sequence>MKKTSYLPTGNEQVSIPTLATDGSIENINVLSMKYRGILELCGSKEKPFLKPVVTIDNGTIEWDFEWGREDYWIPTFNGRSNQLLFEGEIVSPVEERGFYYHLSLTNESDVVKVAEWGMEGNWLETLHTINESKKVNATKSVYESDWNGSFLFELSNEAPFLSFAPMTSTPLDIATYSHEDDNITFNLKQNLTLAPGEKRKLCFYWGVGLEEVGAATSAKEMLRRGTDYLKVNMKNWLQKRVQTTGDQALDEVMNLNLFFNYFFATGKTLDTEEDVLVTSRSPRYYVSAAYWDRDSLLWSFPSILMTDPKRAKSMLDYVFTIQRRNIGVHSRYIDGVVLEPGFELDELCAPLIALDSYIQHTGDWAYLNREYVSGSIMEILEKIHEHKHEAIDLYDTFLQPTDDPIVYPYLTYNNVLVWRVMQIVARYADKSIVHLESSNLLRQAESIKQAIYKHTVIEEETGPSFAWSVDLNGNYNVYDEPPGSLQLLVYYGFCKSNDAIYQNTLRLIRSDRFSYAFVGKPFEELGCAHANHPWVLSIANSFLSGREEKARDLILRTEMDGGIACESIDEYTGEPRTGHHFATCAGFLAFSIYHAFGKGPKLDWTQAVEAEQHG</sequence>
<dbReference type="Proteomes" id="UP000035996">
    <property type="component" value="Unassembled WGS sequence"/>
</dbReference>
<dbReference type="SUPFAM" id="SSF48208">
    <property type="entry name" value="Six-hairpin glycosidases"/>
    <property type="match status" value="1"/>
</dbReference>
<dbReference type="InterPro" id="IPR008928">
    <property type="entry name" value="6-hairpin_glycosidase_sf"/>
</dbReference>
<dbReference type="OrthoDB" id="181472at2"/>